<name>A0A3S2V4G0_9HYPH</name>
<gene>
    <name evidence="1" type="ORF">EOE48_20085</name>
</gene>
<dbReference type="Proteomes" id="UP000286997">
    <property type="component" value="Unassembled WGS sequence"/>
</dbReference>
<dbReference type="EMBL" id="SACP01000022">
    <property type="protein sequence ID" value="RVU15334.1"/>
    <property type="molecule type" value="Genomic_DNA"/>
</dbReference>
<protein>
    <recommendedName>
        <fullName evidence="3">RiboL-PSP-HEPN domain-containing protein</fullName>
    </recommendedName>
</protein>
<dbReference type="OrthoDB" id="10002278at2"/>
<keyword evidence="2" id="KW-1185">Reference proteome</keyword>
<dbReference type="AlphaFoldDB" id="A0A3S2V4G0"/>
<evidence type="ECO:0000313" key="2">
    <source>
        <dbReference type="Proteomes" id="UP000286997"/>
    </source>
</evidence>
<comment type="caution">
    <text evidence="1">The sequence shown here is derived from an EMBL/GenBank/DDBJ whole genome shotgun (WGS) entry which is preliminary data.</text>
</comment>
<organism evidence="1 2">
    <name type="scientific">Methylobacterium oryzihabitans</name>
    <dbReference type="NCBI Taxonomy" id="2499852"/>
    <lineage>
        <taxon>Bacteria</taxon>
        <taxon>Pseudomonadati</taxon>
        <taxon>Pseudomonadota</taxon>
        <taxon>Alphaproteobacteria</taxon>
        <taxon>Hyphomicrobiales</taxon>
        <taxon>Methylobacteriaceae</taxon>
        <taxon>Methylobacterium</taxon>
    </lineage>
</organism>
<reference evidence="1 2" key="1">
    <citation type="submission" date="2019-01" db="EMBL/GenBank/DDBJ databases">
        <authorList>
            <person name="Chen W.-M."/>
        </authorList>
    </citation>
    <scope>NUCLEOTIDE SEQUENCE [LARGE SCALE GENOMIC DNA]</scope>
    <source>
        <strain evidence="1 2">TER-1</strain>
    </source>
</reference>
<evidence type="ECO:0008006" key="3">
    <source>
        <dbReference type="Google" id="ProtNLM"/>
    </source>
</evidence>
<dbReference type="RefSeq" id="WP_127732451.1">
    <property type="nucleotide sequence ID" value="NZ_SACP01000022.1"/>
</dbReference>
<accession>A0A3S2V4G0</accession>
<evidence type="ECO:0000313" key="1">
    <source>
        <dbReference type="EMBL" id="RVU15334.1"/>
    </source>
</evidence>
<sequence>MPDPTPIDAAYRRGQILMAILTRLREQALANPAHPRWVELGLCPAYETKRQAVADLQATFADLLGLVGHLTLLDMAASFEVASQARLGTRLGEVRSALAAGGRKRVLPPYALRLVRDRDEFGSLRAVAALLDGEADEALLDAFDAVRQARNNFAHGTEILSAPVADPDAARDTLNAVLGLL</sequence>
<proteinExistence type="predicted"/>